<dbReference type="Gene3D" id="3.40.50.2000">
    <property type="entry name" value="Glycogen Phosphorylase B"/>
    <property type="match status" value="2"/>
</dbReference>
<comment type="similarity">
    <text evidence="1">Belongs to the glycosyltransferase 28 family.</text>
</comment>
<dbReference type="RefSeq" id="WP_048579129.1">
    <property type="nucleotide sequence ID" value="NZ_LFNT01000001.1"/>
</dbReference>
<feature type="domain" description="Erythromycin biosynthesis protein CIII-like N-terminal" evidence="5">
    <location>
        <begin position="24"/>
        <end position="232"/>
    </location>
</feature>
<dbReference type="GO" id="GO:0017000">
    <property type="term" value="P:antibiotic biosynthetic process"/>
    <property type="evidence" value="ECO:0007669"/>
    <property type="project" value="UniProtKB-ARBA"/>
</dbReference>
<dbReference type="InterPro" id="IPR002213">
    <property type="entry name" value="UDP_glucos_trans"/>
</dbReference>
<protein>
    <recommendedName>
        <fullName evidence="8">Erythromycin biosynthesis protein CIII-like central domain-containing protein</fullName>
    </recommendedName>
</protein>
<dbReference type="AlphaFoldDB" id="A0A0J7ZPL9"/>
<keyword evidence="3" id="KW-0808">Transferase</keyword>
<proteinExistence type="inferred from homology"/>
<evidence type="ECO:0000313" key="6">
    <source>
        <dbReference type="EMBL" id="KMS77337.1"/>
    </source>
</evidence>
<dbReference type="Proteomes" id="UP000037432">
    <property type="component" value="Unassembled WGS sequence"/>
</dbReference>
<keyword evidence="2" id="KW-0328">Glycosyltransferase</keyword>
<reference evidence="6 7" key="1">
    <citation type="submission" date="2015-06" db="EMBL/GenBank/DDBJ databases">
        <authorList>
            <person name="Ju K.-S."/>
            <person name="Doroghazi J.R."/>
            <person name="Metcalf W.W."/>
        </authorList>
    </citation>
    <scope>NUCLEOTIDE SEQUENCE [LARGE SCALE GENOMIC DNA]</scope>
    <source>
        <strain evidence="6 7">NRRL 3414</strain>
    </source>
</reference>
<evidence type="ECO:0000313" key="7">
    <source>
        <dbReference type="Proteomes" id="UP000037432"/>
    </source>
</evidence>
<evidence type="ECO:0000256" key="1">
    <source>
        <dbReference type="ARBA" id="ARBA00006962"/>
    </source>
</evidence>
<dbReference type="PANTHER" id="PTHR48050">
    <property type="entry name" value="STEROL 3-BETA-GLUCOSYLTRANSFERASE"/>
    <property type="match status" value="1"/>
</dbReference>
<dbReference type="PANTHER" id="PTHR48050:SF13">
    <property type="entry name" value="STEROL 3-BETA-GLUCOSYLTRANSFERASE UGT80A2"/>
    <property type="match status" value="1"/>
</dbReference>
<dbReference type="PATRIC" id="fig|1938.3.peg.3346"/>
<evidence type="ECO:0000259" key="4">
    <source>
        <dbReference type="Pfam" id="PF06722"/>
    </source>
</evidence>
<accession>A0A0J7ZPL9</accession>
<dbReference type="EMBL" id="LFNT01000001">
    <property type="protein sequence ID" value="KMS77337.1"/>
    <property type="molecule type" value="Genomic_DNA"/>
</dbReference>
<evidence type="ECO:0000259" key="5">
    <source>
        <dbReference type="Pfam" id="PF21036"/>
    </source>
</evidence>
<evidence type="ECO:0000256" key="3">
    <source>
        <dbReference type="ARBA" id="ARBA00022679"/>
    </source>
</evidence>
<dbReference type="GO" id="GO:0016758">
    <property type="term" value="F:hexosyltransferase activity"/>
    <property type="evidence" value="ECO:0007669"/>
    <property type="project" value="UniProtKB-ARBA"/>
</dbReference>
<sequence length="402" mass="44353">MRILFTTYAARPHFYPMVPLAWSCLLAGHEVRFASTPSLMDTVRESGLPGVSVGRDIDAESWYRSGTFVPEPAGADEPEHAVWLRVTDRLAEKQFSVCEHMVDGLVEFARDWRPDLIVHDPVTFAGPVAGQVLGIPTVSHLYGLARLLRLDIEDWLGTEHRAGYLDLFTRWGVEPLLDPDAWIDPCPPGLRWPGQREINRVQMRYLPYNGPGIEPEWLREEPERPRVLVSWGTSQQKKLGTGIIELFGRIARSAASLDAEIVLTVGAMEPEHRRHLGELPANVRAVDWVPLSSLVPSCRAIVHTGGTGVMMTAAAYGVPQLGVTKIPEGRFNVERLVAVGAGRHLPQDEVTDDAVRTHVAALLADDACRDGAHALRREIEEQPSPASVVPALEEIAAKATVR</sequence>
<evidence type="ECO:0008006" key="8">
    <source>
        <dbReference type="Google" id="ProtNLM"/>
    </source>
</evidence>
<name>A0A0J7ZPL9_STRVR</name>
<dbReference type="Pfam" id="PF06722">
    <property type="entry name" value="EryCIII-like_C"/>
    <property type="match status" value="1"/>
</dbReference>
<dbReference type="InterPro" id="IPR010610">
    <property type="entry name" value="EryCIII-like_C"/>
</dbReference>
<comment type="caution">
    <text evidence="6">The sequence shown here is derived from an EMBL/GenBank/DDBJ whole genome shotgun (WGS) entry which is preliminary data.</text>
</comment>
<dbReference type="OrthoDB" id="3863369at2"/>
<feature type="domain" description="Erythromycin biosynthesis protein CIII-like C-terminal" evidence="4">
    <location>
        <begin position="253"/>
        <end position="395"/>
    </location>
</feature>
<evidence type="ECO:0000256" key="2">
    <source>
        <dbReference type="ARBA" id="ARBA00022676"/>
    </source>
</evidence>
<gene>
    <name evidence="6" type="ORF">ACM01_01555</name>
</gene>
<dbReference type="SUPFAM" id="SSF53756">
    <property type="entry name" value="UDP-Glycosyltransferase/glycogen phosphorylase"/>
    <property type="match status" value="1"/>
</dbReference>
<dbReference type="FunFam" id="3.40.50.2000:FF:000072">
    <property type="entry name" value="Glycosyl transferase"/>
    <property type="match status" value="1"/>
</dbReference>
<organism evidence="6 7">
    <name type="scientific">Streptomyces viridochromogenes</name>
    <dbReference type="NCBI Taxonomy" id="1938"/>
    <lineage>
        <taxon>Bacteria</taxon>
        <taxon>Bacillati</taxon>
        <taxon>Actinomycetota</taxon>
        <taxon>Actinomycetes</taxon>
        <taxon>Kitasatosporales</taxon>
        <taxon>Streptomycetaceae</taxon>
        <taxon>Streptomyces</taxon>
    </lineage>
</organism>
<dbReference type="GO" id="GO:0008194">
    <property type="term" value="F:UDP-glycosyltransferase activity"/>
    <property type="evidence" value="ECO:0007669"/>
    <property type="project" value="InterPro"/>
</dbReference>
<dbReference type="CDD" id="cd03784">
    <property type="entry name" value="GT1_Gtf-like"/>
    <property type="match status" value="1"/>
</dbReference>
<dbReference type="InterPro" id="IPR050426">
    <property type="entry name" value="Glycosyltransferase_28"/>
</dbReference>
<dbReference type="InterPro" id="IPR048284">
    <property type="entry name" value="EryCIII-like_N"/>
</dbReference>
<dbReference type="Pfam" id="PF21036">
    <property type="entry name" value="EryCIII-like_N"/>
    <property type="match status" value="1"/>
</dbReference>